<evidence type="ECO:0000256" key="1">
    <source>
        <dbReference type="SAM" id="MobiDB-lite"/>
    </source>
</evidence>
<keyword evidence="4" id="KW-1185">Reference proteome</keyword>
<name>A0A1M7MER1_9GAMM</name>
<proteinExistence type="predicted"/>
<dbReference type="AlphaFoldDB" id="A0A1M7MER1"/>
<feature type="compositionally biased region" description="Low complexity" evidence="1">
    <location>
        <begin position="53"/>
        <end position="74"/>
    </location>
</feature>
<keyword evidence="2" id="KW-0732">Signal</keyword>
<organism evidence="3 4">
    <name type="scientific">Phytopseudomonas punonensis</name>
    <dbReference type="NCBI Taxonomy" id="1220495"/>
    <lineage>
        <taxon>Bacteria</taxon>
        <taxon>Pseudomonadati</taxon>
        <taxon>Pseudomonadota</taxon>
        <taxon>Gammaproteobacteria</taxon>
        <taxon>Pseudomonadales</taxon>
        <taxon>Pseudomonadaceae</taxon>
        <taxon>Phytopseudomonas</taxon>
    </lineage>
</organism>
<dbReference type="OrthoDB" id="6995341at2"/>
<protein>
    <submittedName>
        <fullName evidence="3">Uncharacterized protein</fullName>
    </submittedName>
</protein>
<sequence length="135" mass="13711">MNKITGSALLLAALFSAGVQADDDGMSLQQQRDKIGDEMVRERTGTPPADMNGTGQSTTDQQQQPLQQTPRSTLNSPARQNGTGNESGTDNRRQPSNNAPATGNQTAPSTQGSSTAPATPGTGGGSQGVGGAISQ</sequence>
<feature type="chain" id="PRO_5013223761" evidence="2">
    <location>
        <begin position="22"/>
        <end position="135"/>
    </location>
</feature>
<gene>
    <name evidence="3" type="ORF">SAMN05216288_4572</name>
</gene>
<dbReference type="RefSeq" id="WP_073267792.1">
    <property type="nucleotide sequence ID" value="NZ_FRBQ01000009.1"/>
</dbReference>
<accession>A0A1M7MER1</accession>
<feature type="compositionally biased region" description="Gly residues" evidence="1">
    <location>
        <begin position="121"/>
        <end position="135"/>
    </location>
</feature>
<feature type="signal peptide" evidence="2">
    <location>
        <begin position="1"/>
        <end position="21"/>
    </location>
</feature>
<evidence type="ECO:0000313" key="3">
    <source>
        <dbReference type="EMBL" id="SHM89266.1"/>
    </source>
</evidence>
<dbReference type="EMBL" id="FRBQ01000009">
    <property type="protein sequence ID" value="SHM89266.1"/>
    <property type="molecule type" value="Genomic_DNA"/>
</dbReference>
<evidence type="ECO:0000256" key="2">
    <source>
        <dbReference type="SAM" id="SignalP"/>
    </source>
</evidence>
<feature type="compositionally biased region" description="Polar residues" evidence="1">
    <location>
        <begin position="75"/>
        <end position="111"/>
    </location>
</feature>
<reference evidence="4" key="1">
    <citation type="submission" date="2016-11" db="EMBL/GenBank/DDBJ databases">
        <authorList>
            <person name="Varghese N."/>
            <person name="Submissions S."/>
        </authorList>
    </citation>
    <scope>NUCLEOTIDE SEQUENCE [LARGE SCALE GENOMIC DNA]</scope>
    <source>
        <strain evidence="4">CECT 8089</strain>
    </source>
</reference>
<evidence type="ECO:0000313" key="4">
    <source>
        <dbReference type="Proteomes" id="UP000184305"/>
    </source>
</evidence>
<dbReference type="Proteomes" id="UP000184305">
    <property type="component" value="Unassembled WGS sequence"/>
</dbReference>
<feature type="compositionally biased region" description="Basic and acidic residues" evidence="1">
    <location>
        <begin position="31"/>
        <end position="44"/>
    </location>
</feature>
<feature type="region of interest" description="Disordered" evidence="1">
    <location>
        <begin position="19"/>
        <end position="135"/>
    </location>
</feature>